<evidence type="ECO:0000313" key="10">
    <source>
        <dbReference type="EMBL" id="KXL53149.1"/>
    </source>
</evidence>
<feature type="domain" description="Calcineurin-like phosphoesterase" evidence="8">
    <location>
        <begin position="1"/>
        <end position="216"/>
    </location>
</feature>
<dbReference type="RefSeq" id="WP_066087364.1">
    <property type="nucleotide sequence ID" value="NZ_LRVM01000004.1"/>
</dbReference>
<dbReference type="PATRIC" id="fig|36847.3.peg.1970"/>
<protein>
    <recommendedName>
        <fullName evidence="3 7">Nuclease SbcCD subunit D</fullName>
    </recommendedName>
</protein>
<evidence type="ECO:0000256" key="1">
    <source>
        <dbReference type="ARBA" id="ARBA00010555"/>
    </source>
</evidence>
<dbReference type="AlphaFoldDB" id="A0A136WFL2"/>
<dbReference type="GO" id="GO:0008408">
    <property type="term" value="F:3'-5' exonuclease activity"/>
    <property type="evidence" value="ECO:0007669"/>
    <property type="project" value="InterPro"/>
</dbReference>
<dbReference type="CDD" id="cd00840">
    <property type="entry name" value="MPP_Mre11_N"/>
    <property type="match status" value="1"/>
</dbReference>
<comment type="function">
    <text evidence="7">SbcCD cleaves DNA hairpin structures. These structures can inhibit DNA replication and are intermediates in certain DNA recombination reactions. The complex acts as a 3'-&gt;5' double strand exonuclease that can open hairpins. It also has a 5' single-strand endonuclease activity.</text>
</comment>
<dbReference type="InterPro" id="IPR050535">
    <property type="entry name" value="DNA_Repair-Maintenance_Comp"/>
</dbReference>
<accession>A0A136WFL2</accession>
<keyword evidence="7" id="KW-0233">DNA recombination</keyword>
<dbReference type="Gene3D" id="3.60.21.10">
    <property type="match status" value="1"/>
</dbReference>
<evidence type="ECO:0000256" key="2">
    <source>
        <dbReference type="ARBA" id="ARBA00011322"/>
    </source>
</evidence>
<dbReference type="NCBIfam" id="TIGR00619">
    <property type="entry name" value="sbcd"/>
    <property type="match status" value="1"/>
</dbReference>
<sequence length="377" mass="43286">MRFFHIGDLHLGKKIYDFSMIDDQKYILTQILKRAEDEHIDAILISGDVYDKGVPPVEAVRLLDEFLTELSQRKISIFMIAGNHDSSYRLDFGSRLFGENKIHICGSYQGRLDPIIFQDEFGEIGVYLLPFVKPALVSPFFQEDIPTYQRAVELTLQETNLKKERRNILLAHQFVTWHGIAEQSDSETYSLGGLDEVDASVFFDFDYVALGHLHSPQRIGKDEIRFAGSPLAYSFSEIRRKKSITMVELKEKGDIKLDFIPLLPKRPLREIKGPLCSLVDAARLEGGSEDYIRGILTDAKLLNDPMGQLRSLYPNIMTIEMQAQESHVEKEFPYSAEDTSPQELFQLFFERQNHREMDEMQKQAAQKAWEGLEGVVE</sequence>
<dbReference type="InterPro" id="IPR029052">
    <property type="entry name" value="Metallo-depent_PP-like"/>
</dbReference>
<evidence type="ECO:0000259" key="9">
    <source>
        <dbReference type="Pfam" id="PF12320"/>
    </source>
</evidence>
<dbReference type="OrthoDB" id="9773856at2"/>
<keyword evidence="11" id="KW-1185">Reference proteome</keyword>
<evidence type="ECO:0000256" key="7">
    <source>
        <dbReference type="RuleBase" id="RU363069"/>
    </source>
</evidence>
<reference evidence="10 11" key="1">
    <citation type="submission" date="2016-01" db="EMBL/GenBank/DDBJ databases">
        <title>Genome sequence of Clostridium neopropionicum X4, DSM-3847.</title>
        <authorList>
            <person name="Poehlein A."/>
            <person name="Beck M.H."/>
            <person name="Bengelsdorf F.R."/>
            <person name="Daniel R."/>
            <person name="Duerre P."/>
        </authorList>
    </citation>
    <scope>NUCLEOTIDE SEQUENCE [LARGE SCALE GENOMIC DNA]</scope>
    <source>
        <strain evidence="10 11">DSM-3847</strain>
    </source>
</reference>
<evidence type="ECO:0000313" key="11">
    <source>
        <dbReference type="Proteomes" id="UP000070539"/>
    </source>
</evidence>
<evidence type="ECO:0000259" key="8">
    <source>
        <dbReference type="Pfam" id="PF00149"/>
    </source>
</evidence>
<keyword evidence="5 7" id="KW-0378">Hydrolase</keyword>
<organism evidence="10 11">
    <name type="scientific">Anaerotignum neopropionicum</name>
    <dbReference type="NCBI Taxonomy" id="36847"/>
    <lineage>
        <taxon>Bacteria</taxon>
        <taxon>Bacillati</taxon>
        <taxon>Bacillota</taxon>
        <taxon>Clostridia</taxon>
        <taxon>Lachnospirales</taxon>
        <taxon>Anaerotignaceae</taxon>
        <taxon>Anaerotignum</taxon>
    </lineage>
</organism>
<comment type="caution">
    <text evidence="10">The sequence shown here is derived from an EMBL/GenBank/DDBJ whole genome shotgun (WGS) entry which is preliminary data.</text>
</comment>
<dbReference type="InterPro" id="IPR041796">
    <property type="entry name" value="Mre11_N"/>
</dbReference>
<dbReference type="EMBL" id="LRVM01000004">
    <property type="protein sequence ID" value="KXL53149.1"/>
    <property type="molecule type" value="Genomic_DNA"/>
</dbReference>
<keyword evidence="7" id="KW-0255">Endonuclease</keyword>
<dbReference type="PANTHER" id="PTHR30337:SF0">
    <property type="entry name" value="NUCLEASE SBCCD SUBUNIT D"/>
    <property type="match status" value="1"/>
</dbReference>
<dbReference type="PANTHER" id="PTHR30337">
    <property type="entry name" value="COMPONENT OF ATP-DEPENDENT DSDNA EXONUCLEASE"/>
    <property type="match status" value="1"/>
</dbReference>
<dbReference type="GO" id="GO:0006260">
    <property type="term" value="P:DNA replication"/>
    <property type="evidence" value="ECO:0007669"/>
    <property type="project" value="UniProtKB-KW"/>
</dbReference>
<dbReference type="Pfam" id="PF12320">
    <property type="entry name" value="SbcD_C"/>
    <property type="match status" value="1"/>
</dbReference>
<dbReference type="InterPro" id="IPR026843">
    <property type="entry name" value="SbcD_C"/>
</dbReference>
<proteinExistence type="inferred from homology"/>
<feature type="domain" description="Nuclease SbcCD subunit D C-terminal" evidence="9">
    <location>
        <begin position="264"/>
        <end position="352"/>
    </location>
</feature>
<keyword evidence="7" id="KW-0235">DNA replication</keyword>
<name>A0A136WFL2_9FIRM</name>
<dbReference type="STRING" id="36847.CLNEO_16920"/>
<evidence type="ECO:0000256" key="6">
    <source>
        <dbReference type="ARBA" id="ARBA00022839"/>
    </source>
</evidence>
<dbReference type="Pfam" id="PF00149">
    <property type="entry name" value="Metallophos"/>
    <property type="match status" value="1"/>
</dbReference>
<dbReference type="Proteomes" id="UP000070539">
    <property type="component" value="Unassembled WGS sequence"/>
</dbReference>
<dbReference type="GO" id="GO:0004519">
    <property type="term" value="F:endonuclease activity"/>
    <property type="evidence" value="ECO:0007669"/>
    <property type="project" value="UniProtKB-KW"/>
</dbReference>
<dbReference type="InterPro" id="IPR004843">
    <property type="entry name" value="Calcineurin-like_PHP"/>
</dbReference>
<gene>
    <name evidence="7 10" type="primary">sbcD</name>
    <name evidence="10" type="ORF">CLNEO_16920</name>
</gene>
<dbReference type="SUPFAM" id="SSF56300">
    <property type="entry name" value="Metallo-dependent phosphatases"/>
    <property type="match status" value="1"/>
</dbReference>
<evidence type="ECO:0000256" key="4">
    <source>
        <dbReference type="ARBA" id="ARBA00022722"/>
    </source>
</evidence>
<evidence type="ECO:0000256" key="3">
    <source>
        <dbReference type="ARBA" id="ARBA00013365"/>
    </source>
</evidence>
<dbReference type="GO" id="GO:0006310">
    <property type="term" value="P:DNA recombination"/>
    <property type="evidence" value="ECO:0007669"/>
    <property type="project" value="UniProtKB-KW"/>
</dbReference>
<keyword evidence="4 7" id="KW-0540">Nuclease</keyword>
<comment type="similarity">
    <text evidence="1 7">Belongs to the SbcD family.</text>
</comment>
<comment type="subunit">
    <text evidence="2 7">Heterodimer of SbcC and SbcD.</text>
</comment>
<evidence type="ECO:0000256" key="5">
    <source>
        <dbReference type="ARBA" id="ARBA00022801"/>
    </source>
</evidence>
<dbReference type="InterPro" id="IPR004593">
    <property type="entry name" value="SbcD"/>
</dbReference>
<keyword evidence="6 7" id="KW-0269">Exonuclease</keyword>